<dbReference type="EMBL" id="LYUB02000012">
    <property type="protein sequence ID" value="OVF07561.1"/>
    <property type="molecule type" value="Genomic_DNA"/>
</dbReference>
<feature type="region of interest" description="Disordered" evidence="1">
    <location>
        <begin position="386"/>
        <end position="512"/>
    </location>
</feature>
<feature type="compositionally biased region" description="Low complexity" evidence="1">
    <location>
        <begin position="425"/>
        <end position="442"/>
    </location>
</feature>
<evidence type="ECO:0000313" key="3">
    <source>
        <dbReference type="Proteomes" id="UP000195602"/>
    </source>
</evidence>
<evidence type="ECO:0000313" key="2">
    <source>
        <dbReference type="EMBL" id="OVF07561.1"/>
    </source>
</evidence>
<comment type="caution">
    <text evidence="2">The sequence shown here is derived from an EMBL/GenBank/DDBJ whole genome shotgun (WGS) entry which is preliminary data.</text>
</comment>
<organism evidence="2 3">
    <name type="scientific">Clavispora lusitaniae</name>
    <name type="common">Candida lusitaniae</name>
    <dbReference type="NCBI Taxonomy" id="36911"/>
    <lineage>
        <taxon>Eukaryota</taxon>
        <taxon>Fungi</taxon>
        <taxon>Dikarya</taxon>
        <taxon>Ascomycota</taxon>
        <taxon>Saccharomycotina</taxon>
        <taxon>Pichiomycetes</taxon>
        <taxon>Metschnikowiaceae</taxon>
        <taxon>Clavispora</taxon>
    </lineage>
</organism>
<name>A0AA91T116_CLALS</name>
<feature type="compositionally biased region" description="Polar residues" evidence="1">
    <location>
        <begin position="1"/>
        <end position="30"/>
    </location>
</feature>
<feature type="region of interest" description="Disordered" evidence="1">
    <location>
        <begin position="566"/>
        <end position="601"/>
    </location>
</feature>
<feature type="compositionally biased region" description="Basic and acidic residues" evidence="1">
    <location>
        <begin position="567"/>
        <end position="590"/>
    </location>
</feature>
<feature type="compositionally biased region" description="Low complexity" evidence="1">
    <location>
        <begin position="498"/>
        <end position="511"/>
    </location>
</feature>
<dbReference type="Proteomes" id="UP000195602">
    <property type="component" value="Unassembled WGS sequence"/>
</dbReference>
<feature type="compositionally biased region" description="Polar residues" evidence="1">
    <location>
        <begin position="53"/>
        <end position="70"/>
    </location>
</feature>
<feature type="region of interest" description="Disordered" evidence="1">
    <location>
        <begin position="155"/>
        <end position="178"/>
    </location>
</feature>
<dbReference type="AlphaFoldDB" id="A0AA91T116"/>
<accession>A0AA91T116</accession>
<evidence type="ECO:0000256" key="1">
    <source>
        <dbReference type="SAM" id="MobiDB-lite"/>
    </source>
</evidence>
<dbReference type="KEGG" id="clus:A9F13_12g00869"/>
<feature type="compositionally biased region" description="Polar residues" evidence="1">
    <location>
        <begin position="591"/>
        <end position="601"/>
    </location>
</feature>
<feature type="compositionally biased region" description="Basic and acidic residues" evidence="1">
    <location>
        <begin position="466"/>
        <end position="479"/>
    </location>
</feature>
<feature type="region of interest" description="Disordered" evidence="1">
    <location>
        <begin position="1"/>
        <end position="72"/>
    </location>
</feature>
<feature type="compositionally biased region" description="Low complexity" evidence="1">
    <location>
        <begin position="163"/>
        <end position="172"/>
    </location>
</feature>
<protein>
    <submittedName>
        <fullName evidence="2">Uncharacterized protein</fullName>
    </submittedName>
</protein>
<sequence length="627" mass="70370">MSIIVSPTQWSDPISSILSSQNSLVPSNSHPGRDNATPDRNSPNSGPYLVTPARQTGNPPQHQRGVSNPFSVLYDPQSVPSLNVTPDSGEYKSLSYLHIEKELQAGRSPAKASPGKSIPTVTLIDDSELNRAGSVISRNSSTMRHRTIRRRNKMMKRDRHNPSSESVFSSSSNKEKIPKFKPKGSKFSFLFPIKRRTSFKYTPISKQHRRFDSQKEIDDFFSLDNIFAVVREMLPRTMLTFKYKKIAKVIPELHSRPEYFEISKNNSFTRIVHPEIYSTAAPLHATKISSASEKSIKQRIPPAKRASVSSTRRQLFLNTVYKEYREKVFAGKYKVPPRFELLLPFEAGVMKPEEREDMDTKLLLEILLRRTTAAKLEYRLRQNGFLNRSSTSSNNTSDNASSSSSESDPFGPKKDKRNKSGRWGASDSPSYSEPHSASSVYSKPLPSPQISSTSRFGKSPKTSRHHINDISSEIKKDSESSISPLHIIGKDAENTPKSRFTSSSRYSSGSSKQQLTFPTLGIRFDRFMFSSELSEANSVSNMNMYSLQPMNRSVVTVSSASTVDSVLRNKTDKEDHKDPSSPHRPAEDIRASNSTTNTSLFQSLDDLNKSVAQYLRGEEFESPDATI</sequence>
<proteinExistence type="predicted"/>
<gene>
    <name evidence="2" type="ORF">A9F13_12g00869</name>
</gene>
<feature type="compositionally biased region" description="Low complexity" evidence="1">
    <location>
        <begin position="389"/>
        <end position="408"/>
    </location>
</feature>
<reference evidence="2 3" key="1">
    <citation type="submission" date="2017-04" db="EMBL/GenBank/DDBJ databases">
        <title>Draft genome of the yeast Clavispora lusitaniae type strain CBS 6936.</title>
        <authorList>
            <person name="Durrens P."/>
            <person name="Klopp C."/>
            <person name="Biteau N."/>
            <person name="Fitton-Ouhabi V."/>
            <person name="Dementhon K."/>
            <person name="Accoceberry I."/>
            <person name="Sherman D.J."/>
            <person name="Noel T."/>
        </authorList>
    </citation>
    <scope>NUCLEOTIDE SEQUENCE [LARGE SCALE GENOMIC DNA]</scope>
    <source>
        <strain evidence="2 3">CBS 6936</strain>
    </source>
</reference>